<dbReference type="CDD" id="cd11340">
    <property type="entry name" value="AmyAc_bac_CMD_like_3"/>
    <property type="match status" value="1"/>
</dbReference>
<dbReference type="SUPFAM" id="SSF51011">
    <property type="entry name" value="Glycosyl hydrolase domain"/>
    <property type="match status" value="1"/>
</dbReference>
<evidence type="ECO:0000256" key="3">
    <source>
        <dbReference type="SAM" id="MobiDB-lite"/>
    </source>
</evidence>
<gene>
    <name evidence="5" type="ORF">BCF50_1519</name>
</gene>
<dbReference type="EMBL" id="SOQW01000001">
    <property type="protein sequence ID" value="TDX95736.1"/>
    <property type="molecule type" value="Genomic_DNA"/>
</dbReference>
<reference evidence="5 6" key="1">
    <citation type="submission" date="2019-03" db="EMBL/GenBank/DDBJ databases">
        <title>Genomic Encyclopedia of Archaeal and Bacterial Type Strains, Phase II (KMG-II): from individual species to whole genera.</title>
        <authorList>
            <person name="Goeker M."/>
        </authorList>
    </citation>
    <scope>NUCLEOTIDE SEQUENCE [LARGE SCALE GENOMIC DNA]</scope>
    <source>
        <strain evidence="5 6">DSM 15235</strain>
    </source>
</reference>
<dbReference type="SUPFAM" id="SSF51445">
    <property type="entry name" value="(Trans)glycosidases"/>
    <property type="match status" value="1"/>
</dbReference>
<dbReference type="InterPro" id="IPR015171">
    <property type="entry name" value="Cyc-maltodext_N"/>
</dbReference>
<dbReference type="SUPFAM" id="SSF81296">
    <property type="entry name" value="E set domains"/>
    <property type="match status" value="1"/>
</dbReference>
<dbReference type="Gene3D" id="3.20.20.80">
    <property type="entry name" value="Glycosidases"/>
    <property type="match status" value="1"/>
</dbReference>
<dbReference type="InterPro" id="IPR013783">
    <property type="entry name" value="Ig-like_fold"/>
</dbReference>
<dbReference type="InterPro" id="IPR014756">
    <property type="entry name" value="Ig_E-set"/>
</dbReference>
<accession>A0ABY2G109</accession>
<dbReference type="Pfam" id="PF09087">
    <property type="entry name" value="Cyc-maltodext_N"/>
    <property type="match status" value="1"/>
</dbReference>
<dbReference type="GO" id="GO:0016798">
    <property type="term" value="F:hydrolase activity, acting on glycosyl bonds"/>
    <property type="evidence" value="ECO:0007669"/>
    <property type="project" value="UniProtKB-KW"/>
</dbReference>
<dbReference type="InterPro" id="IPR006047">
    <property type="entry name" value="GH13_cat_dom"/>
</dbReference>
<evidence type="ECO:0000256" key="2">
    <source>
        <dbReference type="ARBA" id="ARBA00023295"/>
    </source>
</evidence>
<feature type="compositionally biased region" description="Basic and acidic residues" evidence="3">
    <location>
        <begin position="156"/>
        <end position="176"/>
    </location>
</feature>
<sequence length="630" mass="72749">MGESPVRFFNQIQDEMKKIYTIIALSAAALAFSQKPLEKVEPAFWWKGMKNPELQILVYGKDIAKNEVELSDGIQIKNIQKVENPNYVFLTVNTNEINVPQFKINIKNRKKNIGSYTYQLKQRQPDSADRDSFTSKDVIYLIMPDRFANGNPANDNTKDTAEKSNRKDPGGRHGGDIEGIIKNLDYLKDMGVTAVWNTPLLEDNEPSYSYHGYAQSDYYKIDPRYGSNEDYQRLASELHKRDMKLIMDYVTNHWGSQSWIIKDLPSKDWIHYWKEGEKGFKRSNYRMTTQFDTNAAKTDAENCMDGWFDTTMPDMNQSNPLVVNYMVQNAVWWTEFAGLDGLRVDTYSYNDKKGIAEWTKRITDEYPNLNIVGEVWMHDQAQMSYWQKDSKIAAIENYNSHLPSVMDFTLHDAIGHVFKENSGWDSGIQRVYDNFANDFLYPNINNILVFAENHDTQRFNQSYPNIQDYKLAMTLILTVRGIPQLYYGSEIGMAGDKGKGDGDIRRDFPGGWNGDSNNAFVKSGRTDSQNQYFDFTKKLLNWRKSKEVIHTGKTLHYVPENNVYVYFRYNDKERVMTVINNNTEAQVLNLKRFSEGIKNVSKGKDIISGKEVSLENSLNIPAKTSMIIEL</sequence>
<proteinExistence type="predicted"/>
<dbReference type="InterPro" id="IPR019492">
    <property type="entry name" value="Cyclo-malto-dextrinase_C"/>
</dbReference>
<dbReference type="Pfam" id="PF10438">
    <property type="entry name" value="Cyc-maltodext_C"/>
    <property type="match status" value="1"/>
</dbReference>
<protein>
    <submittedName>
        <fullName evidence="5">Glycosidase</fullName>
    </submittedName>
</protein>
<evidence type="ECO:0000313" key="6">
    <source>
        <dbReference type="Proteomes" id="UP000295709"/>
    </source>
</evidence>
<dbReference type="InterPro" id="IPR017853">
    <property type="entry name" value="GH"/>
</dbReference>
<evidence type="ECO:0000259" key="4">
    <source>
        <dbReference type="SMART" id="SM00642"/>
    </source>
</evidence>
<keyword evidence="2 5" id="KW-0326">Glycosidase</keyword>
<name>A0ABY2G109_9FLAO</name>
<dbReference type="PANTHER" id="PTHR10357">
    <property type="entry name" value="ALPHA-AMYLASE FAMILY MEMBER"/>
    <property type="match status" value="1"/>
</dbReference>
<comment type="caution">
    <text evidence="5">The sequence shown here is derived from an EMBL/GenBank/DDBJ whole genome shotgun (WGS) entry which is preliminary data.</text>
</comment>
<dbReference type="Gene3D" id="2.60.40.1180">
    <property type="entry name" value="Golgi alpha-mannosidase II"/>
    <property type="match status" value="1"/>
</dbReference>
<evidence type="ECO:0000256" key="1">
    <source>
        <dbReference type="ARBA" id="ARBA00022801"/>
    </source>
</evidence>
<dbReference type="PANTHER" id="PTHR10357:SF210">
    <property type="entry name" value="MALTODEXTRIN GLUCOSIDASE"/>
    <property type="match status" value="1"/>
</dbReference>
<evidence type="ECO:0000313" key="5">
    <source>
        <dbReference type="EMBL" id="TDX95736.1"/>
    </source>
</evidence>
<organism evidence="5 6">
    <name type="scientific">Chryseobacterium daecheongense</name>
    <dbReference type="NCBI Taxonomy" id="192389"/>
    <lineage>
        <taxon>Bacteria</taxon>
        <taxon>Pseudomonadati</taxon>
        <taxon>Bacteroidota</taxon>
        <taxon>Flavobacteriia</taxon>
        <taxon>Flavobacteriales</taxon>
        <taxon>Weeksellaceae</taxon>
        <taxon>Chryseobacterium group</taxon>
        <taxon>Chryseobacterium</taxon>
    </lineage>
</organism>
<dbReference type="InterPro" id="IPR013780">
    <property type="entry name" value="Glyco_hydro_b"/>
</dbReference>
<keyword evidence="6" id="KW-1185">Reference proteome</keyword>
<feature type="region of interest" description="Disordered" evidence="3">
    <location>
        <begin position="149"/>
        <end position="176"/>
    </location>
</feature>
<feature type="domain" description="Glycosyl hydrolase family 13 catalytic" evidence="4">
    <location>
        <begin position="141"/>
        <end position="543"/>
    </location>
</feature>
<dbReference type="Pfam" id="PF00128">
    <property type="entry name" value="Alpha-amylase"/>
    <property type="match status" value="1"/>
</dbReference>
<keyword evidence="1" id="KW-0378">Hydrolase</keyword>
<dbReference type="SMART" id="SM00642">
    <property type="entry name" value="Aamy"/>
    <property type="match status" value="1"/>
</dbReference>
<dbReference type="Proteomes" id="UP000295709">
    <property type="component" value="Unassembled WGS sequence"/>
</dbReference>
<dbReference type="Gene3D" id="2.60.40.10">
    <property type="entry name" value="Immunoglobulins"/>
    <property type="match status" value="1"/>
</dbReference>